<feature type="signal peptide" evidence="6">
    <location>
        <begin position="1"/>
        <end position="20"/>
    </location>
</feature>
<keyword evidence="2 5" id="KW-0812">Transmembrane</keyword>
<keyword evidence="6" id="KW-0732">Signal</keyword>
<dbReference type="InterPro" id="IPR050524">
    <property type="entry name" value="APC_YAT"/>
</dbReference>
<feature type="transmembrane region" description="Helical" evidence="5">
    <location>
        <begin position="196"/>
        <end position="215"/>
    </location>
</feature>
<dbReference type="PANTHER" id="PTHR43341">
    <property type="entry name" value="AMINO ACID PERMEASE"/>
    <property type="match status" value="1"/>
</dbReference>
<evidence type="ECO:0000313" key="8">
    <source>
        <dbReference type="EMBL" id="KAK7706896.1"/>
    </source>
</evidence>
<feature type="transmembrane region" description="Helical" evidence="5">
    <location>
        <begin position="227"/>
        <end position="250"/>
    </location>
</feature>
<evidence type="ECO:0000256" key="5">
    <source>
        <dbReference type="SAM" id="Phobius"/>
    </source>
</evidence>
<comment type="subcellular location">
    <subcellularLocation>
        <location evidence="1">Membrane</location>
        <topology evidence="1">Multi-pass membrane protein</topology>
    </subcellularLocation>
</comment>
<dbReference type="Gene3D" id="1.20.1740.10">
    <property type="entry name" value="Amino acid/polyamine transporter I"/>
    <property type="match status" value="1"/>
</dbReference>
<reference evidence="8 9" key="1">
    <citation type="submission" date="2024-02" db="EMBL/GenBank/DDBJ databases">
        <title>De novo assembly and annotation of 12 fungi associated with fruit tree decline syndrome in Ontario, Canada.</title>
        <authorList>
            <person name="Sulman M."/>
            <person name="Ellouze W."/>
            <person name="Ilyukhin E."/>
        </authorList>
    </citation>
    <scope>NUCLEOTIDE SEQUENCE [LARGE SCALE GENOMIC DNA]</scope>
    <source>
        <strain evidence="8 9">M169</strain>
    </source>
</reference>
<evidence type="ECO:0000256" key="6">
    <source>
        <dbReference type="SAM" id="SignalP"/>
    </source>
</evidence>
<feature type="chain" id="PRO_5047442622" description="Amino acid permease/ SLC12A domain-containing protein" evidence="6">
    <location>
        <begin position="21"/>
        <end position="376"/>
    </location>
</feature>
<accession>A0ABR1NMB3</accession>
<evidence type="ECO:0000256" key="1">
    <source>
        <dbReference type="ARBA" id="ARBA00004141"/>
    </source>
</evidence>
<dbReference type="EMBL" id="JAKNSF020000209">
    <property type="protein sequence ID" value="KAK7706896.1"/>
    <property type="molecule type" value="Genomic_DNA"/>
</dbReference>
<keyword evidence="4 5" id="KW-0472">Membrane</keyword>
<evidence type="ECO:0000259" key="7">
    <source>
        <dbReference type="Pfam" id="PF00324"/>
    </source>
</evidence>
<evidence type="ECO:0000256" key="2">
    <source>
        <dbReference type="ARBA" id="ARBA00022692"/>
    </source>
</evidence>
<protein>
    <recommendedName>
        <fullName evidence="7">Amino acid permease/ SLC12A domain-containing protein</fullName>
    </recommendedName>
</protein>
<dbReference type="Pfam" id="PF00324">
    <property type="entry name" value="AA_permease"/>
    <property type="match status" value="1"/>
</dbReference>
<keyword evidence="3 5" id="KW-1133">Transmembrane helix</keyword>
<organism evidence="8 9">
    <name type="scientific">Diaporthe eres</name>
    <name type="common">Phomopsis oblonga</name>
    <dbReference type="NCBI Taxonomy" id="83184"/>
    <lineage>
        <taxon>Eukaryota</taxon>
        <taxon>Fungi</taxon>
        <taxon>Dikarya</taxon>
        <taxon>Ascomycota</taxon>
        <taxon>Pezizomycotina</taxon>
        <taxon>Sordariomycetes</taxon>
        <taxon>Sordariomycetidae</taxon>
        <taxon>Diaporthales</taxon>
        <taxon>Diaporthaceae</taxon>
        <taxon>Diaporthe</taxon>
        <taxon>Diaporthe eres species complex</taxon>
    </lineage>
</organism>
<sequence>MYVILLFALFFFTFSTMVGGNPRHDAYGFRYWDKPGPFAEYNSTGLLGRWEGFLACVWNASFAVVGPEYLSMVAAEAKRPRSYIKAAYKTVYMRFGIFFIGSALCVGIVIAHNDPLLESIARGNASGGGTAAASPYVIAMQNLGIDRFPHVVNALLCTSIFSAGNTYAYCASRSLYSLALSGRAPKIFTKCTTRGVPHYCLAVSMLFSILAFLQVSTKTANALSTLIGLVTSSAFINYIIMSTTYVFWWQATKAQSFDRSKLPYKGWFQPYCAWVSLTFYICVTGTYGYTSLRTWDAASFFGAYTMVILSPCLFFCWKIMTNSKMVKPEEADLAWDAPIVDTYEASFTTPPVTFWVEMAQLIGLKKTKNGNDQREV</sequence>
<feature type="transmembrane region" description="Helical" evidence="5">
    <location>
        <begin position="298"/>
        <end position="317"/>
    </location>
</feature>
<dbReference type="Proteomes" id="UP001430848">
    <property type="component" value="Unassembled WGS sequence"/>
</dbReference>
<keyword evidence="9" id="KW-1185">Reference proteome</keyword>
<feature type="transmembrane region" description="Helical" evidence="5">
    <location>
        <begin position="271"/>
        <end position="292"/>
    </location>
</feature>
<dbReference type="InterPro" id="IPR004841">
    <property type="entry name" value="AA-permease/SLC12A_dom"/>
</dbReference>
<evidence type="ECO:0000256" key="3">
    <source>
        <dbReference type="ARBA" id="ARBA00022989"/>
    </source>
</evidence>
<evidence type="ECO:0000313" key="9">
    <source>
        <dbReference type="Proteomes" id="UP001430848"/>
    </source>
</evidence>
<evidence type="ECO:0000256" key="4">
    <source>
        <dbReference type="ARBA" id="ARBA00023136"/>
    </source>
</evidence>
<comment type="caution">
    <text evidence="8">The sequence shown here is derived from an EMBL/GenBank/DDBJ whole genome shotgun (WGS) entry which is preliminary data.</text>
</comment>
<gene>
    <name evidence="8" type="ORF">SLS63_013865</name>
</gene>
<dbReference type="PIRSF" id="PIRSF006060">
    <property type="entry name" value="AA_transporter"/>
    <property type="match status" value="1"/>
</dbReference>
<proteinExistence type="predicted"/>
<name>A0ABR1NMB3_DIAER</name>
<feature type="transmembrane region" description="Helical" evidence="5">
    <location>
        <begin position="91"/>
        <end position="111"/>
    </location>
</feature>
<feature type="domain" description="Amino acid permease/ SLC12A" evidence="7">
    <location>
        <begin position="3"/>
        <end position="324"/>
    </location>
</feature>
<dbReference type="PANTHER" id="PTHR43341:SF6">
    <property type="entry name" value="AMINO ACID TRANSPORTER (EUROFUNG)"/>
    <property type="match status" value="1"/>
</dbReference>